<protein>
    <submittedName>
        <fullName evidence="1">Uncharacterized protein</fullName>
    </submittedName>
</protein>
<reference evidence="1" key="1">
    <citation type="submission" date="2014-05" db="EMBL/GenBank/DDBJ databases">
        <title>The transcriptome of the halophilic microalga Tetraselmis sp. GSL018 isolated from the Great Salt Lake, Utah.</title>
        <authorList>
            <person name="Jinkerson R.E."/>
            <person name="D'Adamo S."/>
            <person name="Posewitz M.C."/>
        </authorList>
    </citation>
    <scope>NUCLEOTIDE SEQUENCE</scope>
    <source>
        <strain evidence="1">GSL018</strain>
    </source>
</reference>
<evidence type="ECO:0000313" key="1">
    <source>
        <dbReference type="EMBL" id="JAC65851.1"/>
    </source>
</evidence>
<dbReference type="AlphaFoldDB" id="A0A061R5N8"/>
<dbReference type="EMBL" id="GBEZ01020852">
    <property type="protein sequence ID" value="JAC65851.1"/>
    <property type="molecule type" value="Transcribed_RNA"/>
</dbReference>
<sequence>LGGGRGRVQSLQRGGGGLKIRVTCEGVAGERTGRLFAASGRLERAKQAAERAKQAGAMWGGGIARIGCGGEGDGRGERGRDRVRGFVAFWGEGRSGRREKGEGGRGK</sequence>
<gene>
    <name evidence="1" type="ORF">TSPGSL018_15099</name>
</gene>
<accession>A0A061R5N8</accession>
<name>A0A061R5N8_9CHLO</name>
<proteinExistence type="predicted"/>
<feature type="non-terminal residue" evidence="1">
    <location>
        <position position="1"/>
    </location>
</feature>
<organism evidence="1">
    <name type="scientific">Tetraselmis sp. GSL018</name>
    <dbReference type="NCBI Taxonomy" id="582737"/>
    <lineage>
        <taxon>Eukaryota</taxon>
        <taxon>Viridiplantae</taxon>
        <taxon>Chlorophyta</taxon>
        <taxon>core chlorophytes</taxon>
        <taxon>Chlorodendrophyceae</taxon>
        <taxon>Chlorodendrales</taxon>
        <taxon>Chlorodendraceae</taxon>
        <taxon>Tetraselmis</taxon>
    </lineage>
</organism>